<dbReference type="Gene3D" id="3.40.50.300">
    <property type="entry name" value="P-loop containing nucleotide triphosphate hydrolases"/>
    <property type="match status" value="1"/>
</dbReference>
<keyword evidence="5" id="KW-0808">Transferase</keyword>
<evidence type="ECO:0000313" key="19">
    <source>
        <dbReference type="EMBL" id="EEB15059.1"/>
    </source>
</evidence>
<dbReference type="KEGG" id="phu:Phum_PHUM346120"/>
<dbReference type="Pfam" id="PF16095">
    <property type="entry name" value="COR-A"/>
    <property type="match status" value="1"/>
</dbReference>
<dbReference type="Gene3D" id="1.10.10.2200">
    <property type="match status" value="1"/>
</dbReference>
<dbReference type="InterPro" id="IPR032171">
    <property type="entry name" value="COR-A"/>
</dbReference>
<dbReference type="PRINTS" id="PR00449">
    <property type="entry name" value="RASTRNSFRMNG"/>
</dbReference>
<keyword evidence="21" id="KW-1185">Reference proteome</keyword>
<dbReference type="InterPro" id="IPR011047">
    <property type="entry name" value="Quinoprotein_ADH-like_sf"/>
</dbReference>
<dbReference type="GO" id="GO:0004674">
    <property type="term" value="F:protein serine/threonine kinase activity"/>
    <property type="evidence" value="ECO:0007669"/>
    <property type="project" value="UniProtKB-KW"/>
</dbReference>
<dbReference type="EnsemblMetazoa" id="PHUM346120-RA">
    <property type="protein sequence ID" value="PHUM346120-PA"/>
    <property type="gene ID" value="PHUM346120"/>
</dbReference>
<feature type="domain" description="Roc" evidence="18">
    <location>
        <begin position="1027"/>
        <end position="1242"/>
    </location>
</feature>
<dbReference type="Pfam" id="PF13855">
    <property type="entry name" value="LRR_8"/>
    <property type="match status" value="2"/>
</dbReference>
<dbReference type="SMART" id="SM00364">
    <property type="entry name" value="LRR_BAC"/>
    <property type="match status" value="8"/>
</dbReference>
<dbReference type="OrthoDB" id="10252328at2759"/>
<dbReference type="PROSITE" id="PS51424">
    <property type="entry name" value="ROC"/>
    <property type="match status" value="1"/>
</dbReference>
<dbReference type="EMBL" id="AAZO01004035">
    <property type="status" value="NOT_ANNOTATED_CDS"/>
    <property type="molecule type" value="Genomic_DNA"/>
</dbReference>
<feature type="region of interest" description="Disordered" evidence="16">
    <location>
        <begin position="1733"/>
        <end position="1759"/>
    </location>
</feature>
<dbReference type="Gene3D" id="3.80.10.10">
    <property type="entry name" value="Ribonuclease Inhibitor"/>
    <property type="match status" value="3"/>
</dbReference>
<keyword evidence="11" id="KW-0342">GTP-binding</keyword>
<keyword evidence="4" id="KW-0433">Leucine-rich repeat</keyword>
<dbReference type="InterPro" id="IPR008271">
    <property type="entry name" value="Ser/Thr_kinase_AS"/>
</dbReference>
<evidence type="ECO:0000256" key="14">
    <source>
        <dbReference type="PROSITE-ProRule" id="PRU00023"/>
    </source>
</evidence>
<dbReference type="InterPro" id="IPR011009">
    <property type="entry name" value="Kinase-like_dom_sf"/>
</dbReference>
<feature type="repeat" description="ANK" evidence="14">
    <location>
        <begin position="398"/>
        <end position="430"/>
    </location>
</feature>
<evidence type="ECO:0000256" key="16">
    <source>
        <dbReference type="SAM" id="MobiDB-lite"/>
    </source>
</evidence>
<evidence type="ECO:0000259" key="17">
    <source>
        <dbReference type="PROSITE" id="PS50011"/>
    </source>
</evidence>
<evidence type="ECO:0000256" key="6">
    <source>
        <dbReference type="ARBA" id="ARBA00022737"/>
    </source>
</evidence>
<evidence type="ECO:0000256" key="12">
    <source>
        <dbReference type="ARBA" id="ARBA00047899"/>
    </source>
</evidence>
<dbReference type="SMART" id="SM00220">
    <property type="entry name" value="S_TKc"/>
    <property type="match status" value="1"/>
</dbReference>
<dbReference type="Gene3D" id="3.30.70.1390">
    <property type="entry name" value="ROC domain from the Parkinson's disease-associated leucine-rich repeat kinase 2"/>
    <property type="match status" value="1"/>
</dbReference>
<evidence type="ECO:0000256" key="10">
    <source>
        <dbReference type="ARBA" id="ARBA00023043"/>
    </source>
</evidence>
<proteinExistence type="predicted"/>
<dbReference type="InterPro" id="IPR001611">
    <property type="entry name" value="Leu-rich_rpt"/>
</dbReference>
<evidence type="ECO:0000259" key="18">
    <source>
        <dbReference type="PROSITE" id="PS51424"/>
    </source>
</evidence>
<dbReference type="Pfam" id="PF08477">
    <property type="entry name" value="Roc"/>
    <property type="match status" value="1"/>
</dbReference>
<dbReference type="GeneID" id="8231884"/>
<dbReference type="InterPro" id="IPR056602">
    <property type="entry name" value="Beta-prop_LRRK2"/>
</dbReference>
<evidence type="ECO:0000256" key="2">
    <source>
        <dbReference type="ARBA" id="ARBA00012513"/>
    </source>
</evidence>
<dbReference type="InterPro" id="IPR020859">
    <property type="entry name" value="ROC"/>
</dbReference>
<dbReference type="InterPro" id="IPR002110">
    <property type="entry name" value="Ankyrin_rpt"/>
</dbReference>
<evidence type="ECO:0000256" key="4">
    <source>
        <dbReference type="ARBA" id="ARBA00022614"/>
    </source>
</evidence>
<dbReference type="InterPro" id="IPR000719">
    <property type="entry name" value="Prot_kinase_dom"/>
</dbReference>
<keyword evidence="10 14" id="KW-0040">ANK repeat</keyword>
<keyword evidence="6" id="KW-0677">Repeat</keyword>
<dbReference type="InterPro" id="IPR036770">
    <property type="entry name" value="Ankyrin_rpt-contain_sf"/>
</dbReference>
<dbReference type="SUPFAM" id="SSF50998">
    <property type="entry name" value="Quinoprotein alcohol dehydrogenase-like"/>
    <property type="match status" value="1"/>
</dbReference>
<dbReference type="OMA" id="NSQDSWG"/>
<dbReference type="PANTHER" id="PTHR24198">
    <property type="entry name" value="ANKYRIN REPEAT AND PROTEIN KINASE DOMAIN-CONTAINING PROTEIN"/>
    <property type="match status" value="1"/>
</dbReference>
<dbReference type="HOGENOM" id="CLU_000987_0_0_1"/>
<evidence type="ECO:0000256" key="11">
    <source>
        <dbReference type="ARBA" id="ARBA00023134"/>
    </source>
</evidence>
<evidence type="ECO:0000256" key="3">
    <source>
        <dbReference type="ARBA" id="ARBA00022527"/>
    </source>
</evidence>
<dbReference type="PROSITE" id="PS00107">
    <property type="entry name" value="PROTEIN_KINASE_ATP"/>
    <property type="match status" value="1"/>
</dbReference>
<dbReference type="Pfam" id="PF25497">
    <property type="entry name" value="COR-B"/>
    <property type="match status" value="1"/>
</dbReference>
<dbReference type="Proteomes" id="UP000009046">
    <property type="component" value="Unassembled WGS sequence"/>
</dbReference>
<comment type="catalytic activity">
    <reaction evidence="13">
        <text>L-seryl-[protein] + ATP = O-phospho-L-seryl-[protein] + ADP + H(+)</text>
        <dbReference type="Rhea" id="RHEA:17989"/>
        <dbReference type="Rhea" id="RHEA-COMP:9863"/>
        <dbReference type="Rhea" id="RHEA-COMP:11604"/>
        <dbReference type="ChEBI" id="CHEBI:15378"/>
        <dbReference type="ChEBI" id="CHEBI:29999"/>
        <dbReference type="ChEBI" id="CHEBI:30616"/>
        <dbReference type="ChEBI" id="CHEBI:83421"/>
        <dbReference type="ChEBI" id="CHEBI:456216"/>
        <dbReference type="EC" id="2.7.11.1"/>
    </reaction>
</comment>
<evidence type="ECO:0000256" key="7">
    <source>
        <dbReference type="ARBA" id="ARBA00022741"/>
    </source>
</evidence>
<dbReference type="VEuPathDB" id="VectorBase:PHUM346120"/>
<dbReference type="EC" id="2.7.11.1" evidence="2"/>
<dbReference type="EMBL" id="DS235354">
    <property type="protein sequence ID" value="EEB15059.1"/>
    <property type="molecule type" value="Genomic_DNA"/>
</dbReference>
<reference evidence="19" key="1">
    <citation type="submission" date="2007-04" db="EMBL/GenBank/DDBJ databases">
        <title>Annotation of Pediculus humanus corporis strain USDA.</title>
        <authorList>
            <person name="Kirkness E."/>
            <person name="Hannick L."/>
            <person name="Hass B."/>
            <person name="Bruggner R."/>
            <person name="Lawson D."/>
            <person name="Bidwell S."/>
            <person name="Joardar V."/>
            <person name="Caler E."/>
            <person name="Walenz B."/>
            <person name="Inman J."/>
            <person name="Schobel S."/>
            <person name="Galinsky K."/>
            <person name="Amedeo P."/>
            <person name="Strausberg R."/>
        </authorList>
    </citation>
    <scope>NUCLEOTIDE SEQUENCE</scope>
    <source>
        <strain evidence="19">USDA</strain>
    </source>
</reference>
<dbReference type="Pfam" id="PF00023">
    <property type="entry name" value="Ank"/>
    <property type="match status" value="1"/>
</dbReference>
<dbReference type="PROSITE" id="PS50088">
    <property type="entry name" value="ANK_REPEAT"/>
    <property type="match status" value="3"/>
</dbReference>
<dbReference type="FunCoup" id="E0VNV3">
    <property type="interactions" value="599"/>
</dbReference>
<feature type="binding site" evidence="15">
    <location>
        <position position="1855"/>
    </location>
    <ligand>
        <name>ATP</name>
        <dbReference type="ChEBI" id="CHEBI:30616"/>
    </ligand>
</feature>
<dbReference type="SUPFAM" id="SSF52540">
    <property type="entry name" value="P-loop containing nucleoside triphosphate hydrolases"/>
    <property type="match status" value="1"/>
</dbReference>
<accession>E0VNV3</accession>
<dbReference type="InParanoid" id="E0VNV3"/>
<evidence type="ECO:0000256" key="13">
    <source>
        <dbReference type="ARBA" id="ARBA00048679"/>
    </source>
</evidence>
<evidence type="ECO:0000256" key="15">
    <source>
        <dbReference type="PROSITE-ProRule" id="PRU10141"/>
    </source>
</evidence>
<evidence type="ECO:0000256" key="1">
    <source>
        <dbReference type="ARBA" id="ARBA00001946"/>
    </source>
</evidence>
<dbReference type="InterPro" id="IPR017441">
    <property type="entry name" value="Protein_kinase_ATP_BS"/>
</dbReference>
<dbReference type="Gene3D" id="1.25.40.20">
    <property type="entry name" value="Ankyrin repeat-containing domain"/>
    <property type="match status" value="3"/>
</dbReference>
<reference evidence="19" key="2">
    <citation type="submission" date="2007-04" db="EMBL/GenBank/DDBJ databases">
        <title>The genome of the human body louse.</title>
        <authorList>
            <consortium name="The Human Body Louse Genome Consortium"/>
            <person name="Kirkness E."/>
            <person name="Walenz B."/>
            <person name="Hass B."/>
            <person name="Bruggner R."/>
            <person name="Strausberg R."/>
        </authorList>
    </citation>
    <scope>NUCLEOTIDE SEQUENCE</scope>
    <source>
        <strain evidence="19">USDA</strain>
    </source>
</reference>
<dbReference type="eggNOG" id="KOG0619">
    <property type="taxonomic scope" value="Eukaryota"/>
</dbReference>
<comment type="cofactor">
    <cofactor evidence="1">
        <name>Mg(2+)</name>
        <dbReference type="ChEBI" id="CHEBI:18420"/>
    </cofactor>
</comment>
<organism>
    <name type="scientific">Pediculus humanus subsp. corporis</name>
    <name type="common">Body louse</name>
    <dbReference type="NCBI Taxonomy" id="121224"/>
    <lineage>
        <taxon>Eukaryota</taxon>
        <taxon>Metazoa</taxon>
        <taxon>Ecdysozoa</taxon>
        <taxon>Arthropoda</taxon>
        <taxon>Hexapoda</taxon>
        <taxon>Insecta</taxon>
        <taxon>Pterygota</taxon>
        <taxon>Neoptera</taxon>
        <taxon>Paraneoptera</taxon>
        <taxon>Psocodea</taxon>
        <taxon>Troctomorpha</taxon>
        <taxon>Phthiraptera</taxon>
        <taxon>Anoplura</taxon>
        <taxon>Pediculidae</taxon>
        <taxon>Pediculus</taxon>
    </lineage>
</organism>
<dbReference type="GO" id="GO:0005524">
    <property type="term" value="F:ATP binding"/>
    <property type="evidence" value="ECO:0007669"/>
    <property type="project" value="UniProtKB-UniRule"/>
</dbReference>
<reference evidence="20" key="3">
    <citation type="submission" date="2021-02" db="UniProtKB">
        <authorList>
            <consortium name="EnsemblMetazoa"/>
        </authorList>
    </citation>
    <scope>IDENTIFICATION</scope>
    <source>
        <strain evidence="20">USDA</strain>
    </source>
</reference>
<dbReference type="eggNOG" id="KOG0504">
    <property type="taxonomic scope" value="Eukaryota"/>
</dbReference>
<dbReference type="InterPro" id="IPR032675">
    <property type="entry name" value="LRR_dom_sf"/>
</dbReference>
<keyword evidence="7 15" id="KW-0547">Nucleotide-binding</keyword>
<dbReference type="PRINTS" id="PR00019">
    <property type="entry name" value="LEURICHRPT"/>
</dbReference>
<feature type="repeat" description="ANK" evidence="14">
    <location>
        <begin position="46"/>
        <end position="78"/>
    </location>
</feature>
<dbReference type="PROSITE" id="PS50011">
    <property type="entry name" value="PROTEIN_KINASE_DOM"/>
    <property type="match status" value="1"/>
</dbReference>
<keyword evidence="8" id="KW-0418">Kinase</keyword>
<dbReference type="FunFam" id="3.40.50.300:FF:001518">
    <property type="entry name" value="Leucine-rich repeat kinase, isoform C"/>
    <property type="match status" value="1"/>
</dbReference>
<gene>
    <name evidence="20" type="primary">8231884</name>
    <name evidence="19" type="ORF">Phum_PHUM346120</name>
</gene>
<comment type="catalytic activity">
    <reaction evidence="12">
        <text>L-threonyl-[protein] + ATP = O-phospho-L-threonyl-[protein] + ADP + H(+)</text>
        <dbReference type="Rhea" id="RHEA:46608"/>
        <dbReference type="Rhea" id="RHEA-COMP:11060"/>
        <dbReference type="Rhea" id="RHEA-COMP:11605"/>
        <dbReference type="ChEBI" id="CHEBI:15378"/>
        <dbReference type="ChEBI" id="CHEBI:30013"/>
        <dbReference type="ChEBI" id="CHEBI:30616"/>
        <dbReference type="ChEBI" id="CHEBI:61977"/>
        <dbReference type="ChEBI" id="CHEBI:456216"/>
        <dbReference type="EC" id="2.7.11.1"/>
    </reaction>
</comment>
<dbReference type="SUPFAM" id="SSF52058">
    <property type="entry name" value="L domain-like"/>
    <property type="match status" value="1"/>
</dbReference>
<dbReference type="PROSITE" id="PS50297">
    <property type="entry name" value="ANK_REP_REGION"/>
    <property type="match status" value="3"/>
</dbReference>
<dbReference type="GO" id="GO:0005737">
    <property type="term" value="C:cytoplasm"/>
    <property type="evidence" value="ECO:0007669"/>
    <property type="project" value="UniProtKB-ARBA"/>
</dbReference>
<evidence type="ECO:0000256" key="8">
    <source>
        <dbReference type="ARBA" id="ARBA00022777"/>
    </source>
</evidence>
<keyword evidence="3" id="KW-0723">Serine/threonine-protein kinase</keyword>
<dbReference type="SMART" id="SM00248">
    <property type="entry name" value="ANK"/>
    <property type="match status" value="10"/>
</dbReference>
<dbReference type="Pfam" id="PF00069">
    <property type="entry name" value="Pkinase"/>
    <property type="match status" value="1"/>
</dbReference>
<dbReference type="eggNOG" id="KOG0192">
    <property type="taxonomic scope" value="Eukaryota"/>
</dbReference>
<name>E0VNV3_PEDHC</name>
<dbReference type="SUPFAM" id="SSF48403">
    <property type="entry name" value="Ankyrin repeat"/>
    <property type="match status" value="2"/>
</dbReference>
<sequence length="2492" mass="282364">MEEDSTTEDDFPGKLLHQAALWDNYELLEDLLKGEQKGHLNSKDSWGRTPLHAAALTENSKCLEVLLKSGANPDIPSGSKGELRTALHISAECGHMKNVKLLLKYGAKLTAKDKLGLTPLDLAERSEQKECVPFLQEEANKKEEYKIQLHMLLREACLSKDLDKVKSLLKDTDLDLKEITNFAPNGSNTLLYLCTEVNHKDLITLLLEHGADGRYHPVTKYSPLYIACYNGYTECAEILLKKFPALANHWTVEKWLPIHAACIGGHVKVLELLLNFDYPQEFLVKYCGEWEYEMPFDINMKDANGQTVLYLASLLGNYPMVEALLKFKIKAVKIKKKNQKSCSENEKNLETLNKKRISGGIQNIMYRLNLQSKFEFDRKKETEKFINPIILDSYCSDAFDTALHVAIKNKHREISLLLLKSGADPNLSTLRTSRIRDDENISNSCLEEACKKRDIILIDALLKHGARDENSTALKIAVDNKDDTLMSKLLAIRAYPDPDYKLNKKAMTEQLPNQGLVSSATLTYSSVFPNTPVMINWHGTKCHLTEVKLIWLVEAALHINPKLKLNPKNLDVVLFAITRLDLSNNALTTLPLSVFQLPSLRYLNLSQNKLEKLPGDDYVVKESPGAKKTKYNLPVIEEICCQNNRLETVPEQIFTLSSLTSLDLSNNKLQKMPANMWTAPQLKELNVSLNLLKDLPSNINLSGLKFDSSSKTKNLPDSKSTEKFVPCDVFEKKNTNYNENIFYGKSIVMKELKHANIWNSAVNITERIITEECEQNCSQLTSLNLAHNSFDSVPPMLACIAVNLLKLNMSYNRLKSMGHIISFPYSLKQLDLSNNCISNWFDLNLSESEEESYNMCFSNESFKGTKLISNSHNSTGHRLMNNLCPHRRHLKLDNLRTLILANNNLEKICLTSEKDFSDSEDGHWETVGVCGNIKNKFLFPCLSMLDLSNNLLKEISHNIHELTNLSVLNISGNVEITELPPQMGLLSRLWNLNTAGCNLQEPLRSMIESKKYKTMDVIGYLKSILEDARPYARIKLMIVGVQGIGKTSLLEQLRQEGLSYKRKPHDHWVKRMGSKNINAKNFRGVNMSTVGVDIGVWVYDKKGKTQSKGPVIFRTWDFGGQKEYYATHQYFLSKRSLYLVVWKISDGKKGIREIRQWLVNIQARAPNSPVLIVGTHYDEMIEKSLLHLSEDLQQIIRNKFINIVDAEKCGLPRVLDTVEVSCRNRHNIKYLCNLIYDTVYSLKHPGGKELLLEQRVPASYLALEDVVIHLAAERRANGTDPVLNSEQYKTVVETEMQYRYHKSFRDWPELYQATLFLHENGVLLHYEDSTLRNLYFLDPQWLCDMLAHVVTIREINPFARTGIMKLSDLKHIFKSSSVSSTDTRSYIVSLLNKFEVALTWDNCSLLIPSLLPSEEDFNTPFSSAVRVKIPVRSRGWAVRAKKLTVSTSSTLVGSSLYSTIGDRTFPHVQDSSHLVSPGRDDTQKEITPEFEIIVERHPEKTICRFLFMSYFPSGFWSRLITRMLADDAIIEIVRGYFSMPKEMKTDFRLAKWLDIRTEWILWQTGMSLQYGSITLFKMKEILPGSKSVTNDNRNFKFRLQQEGSWLDMDLSNSSILEINFPFDSVIVKQIKGIDNTQIVNLHPNPEHVAKLLALTVDHIDILLEDWYPTLGTRFVHTSEGKFLVTRLIPCPRCWSENNEKFTSNYNEIYQNVDECIENDLDIRKKWRSQESMTSDVDSGVGAESFSSSRKPSMDDHPDIGEEVFKNESVPVFSWMVEECILAACKSNFVLCPSHGETNLANIAPDVIFLDLGEKHLIKSENINKGSLLGRGAFGFVFKGTCKIRGPQEEADVALKMLQPVQPGVNARHSAIMAFKVALSKWDRDPLQYACKAYCTARQELNILLNLRHSNIIPLIGVCPRPLALILDLAPQGALDAVLKNYRRSGAKLISSSLQEIILQVAKAIEYLHQQHIIYRDLKSENVLVWNLPSPFQKNSASVHVKLADYGISRLTLPSGSKGFGGTEGFMAPEIMKYNGEEEYTEKVDCFSFGMFIYELLTLHQPFEGYESVKECILEGGRPPLTSHETLYPSGILDLMVLCWAQRPTDRPSASQIVSIASSPEFIQLYDCVALDYLEKVNAAVSKIIINADDNIYHGEFWVAGDSRLDLLTTSQCGWDIYGTVPLSTPATALNIINEEIWIGDSKGVVYAYQKKNFTNIWKYELGDAPIVAILFLAELNRVAIGLSNGRLFLVRSDVSPSSATMAEGSFVMTELGSSENLFSLAHIQTDTHACEVWVGEASGYISIFTIREEIVTGHDCVNHYNPIIEKIDRVEVVSSQSFGVCSYVYPGCVVYQWDTETREITATLDCTKLVPCSESLKPLTIEDLAEKCQVSAVSIFQNFVYVGTTWGCVIVAERLCLYPLMVFRPFEEEVRFISPLIALNDDNCNRNEIILVGRGYRSLSARNTDMVLTPNQFSPSHNKKPNVHLLLWTHFQ</sequence>
<dbReference type="FunFam" id="1.10.510.10:FF:000749">
    <property type="entry name" value="Leucine-rich repeat kinase, isoform C"/>
    <property type="match status" value="1"/>
</dbReference>
<feature type="domain" description="Protein kinase" evidence="17">
    <location>
        <begin position="1822"/>
        <end position="2121"/>
    </location>
</feature>
<dbReference type="STRING" id="121224.E0VNV3"/>
<keyword evidence="9 15" id="KW-0067">ATP-binding</keyword>
<dbReference type="Pfam" id="PF23748">
    <property type="entry name" value="Beta-prop_LRRK2"/>
    <property type="match status" value="1"/>
</dbReference>
<dbReference type="Pfam" id="PF12796">
    <property type="entry name" value="Ank_2"/>
    <property type="match status" value="3"/>
</dbReference>
<dbReference type="PROSITE" id="PS00108">
    <property type="entry name" value="PROTEIN_KINASE_ST"/>
    <property type="match status" value="1"/>
</dbReference>
<dbReference type="InterPro" id="IPR003591">
    <property type="entry name" value="Leu-rich_rpt_typical-subtyp"/>
</dbReference>
<dbReference type="InterPro" id="IPR027417">
    <property type="entry name" value="P-loop_NTPase"/>
</dbReference>
<dbReference type="RefSeq" id="XP_002427797.1">
    <property type="nucleotide sequence ID" value="XM_002427752.1"/>
</dbReference>
<evidence type="ECO:0000313" key="20">
    <source>
        <dbReference type="EnsemblMetazoa" id="PHUM346120-PA"/>
    </source>
</evidence>
<evidence type="ECO:0000256" key="9">
    <source>
        <dbReference type="ARBA" id="ARBA00022840"/>
    </source>
</evidence>
<dbReference type="PROSITE" id="PS51450">
    <property type="entry name" value="LRR"/>
    <property type="match status" value="5"/>
</dbReference>
<dbReference type="SMART" id="SM00369">
    <property type="entry name" value="LRR_TYP"/>
    <property type="match status" value="8"/>
</dbReference>
<dbReference type="Gene3D" id="1.10.510.10">
    <property type="entry name" value="Transferase(Phosphotransferase) domain 1"/>
    <property type="match status" value="1"/>
</dbReference>
<evidence type="ECO:0000256" key="5">
    <source>
        <dbReference type="ARBA" id="ARBA00022679"/>
    </source>
</evidence>
<dbReference type="PANTHER" id="PTHR24198:SF169">
    <property type="entry name" value="NON-SPECIFIC SERINE_THREONINE PROTEIN KINASE"/>
    <property type="match status" value="1"/>
</dbReference>
<dbReference type="CTD" id="8231884"/>
<dbReference type="SUPFAM" id="SSF56112">
    <property type="entry name" value="Protein kinase-like (PK-like)"/>
    <property type="match status" value="1"/>
</dbReference>
<feature type="repeat" description="ANK" evidence="14">
    <location>
        <begin position="82"/>
        <end position="114"/>
    </location>
</feature>
<dbReference type="GO" id="GO:0009966">
    <property type="term" value="P:regulation of signal transduction"/>
    <property type="evidence" value="ECO:0007669"/>
    <property type="project" value="UniProtKB-ARBA"/>
</dbReference>
<protein>
    <recommendedName>
        <fullName evidence="2">non-specific serine/threonine protein kinase</fullName>
        <ecNumber evidence="2">2.7.11.1</ecNumber>
    </recommendedName>
</protein>
<dbReference type="GO" id="GO:0005525">
    <property type="term" value="F:GTP binding"/>
    <property type="evidence" value="ECO:0007669"/>
    <property type="project" value="UniProtKB-KW"/>
</dbReference>
<dbReference type="InterPro" id="IPR057263">
    <property type="entry name" value="COR-B"/>
</dbReference>
<evidence type="ECO:0000313" key="21">
    <source>
        <dbReference type="Proteomes" id="UP000009046"/>
    </source>
</evidence>